<accession>A0A4U2Z441</accession>
<evidence type="ECO:0000259" key="5">
    <source>
        <dbReference type="PROSITE" id="PS51352"/>
    </source>
</evidence>
<feature type="transmembrane region" description="Helical" evidence="4">
    <location>
        <begin position="12"/>
        <end position="31"/>
    </location>
</feature>
<comment type="subcellular location">
    <subcellularLocation>
        <location evidence="1">Cell envelope</location>
    </subcellularLocation>
</comment>
<dbReference type="PROSITE" id="PS00194">
    <property type="entry name" value="THIOREDOXIN_1"/>
    <property type="match status" value="1"/>
</dbReference>
<dbReference type="Pfam" id="PF08534">
    <property type="entry name" value="Redoxin"/>
    <property type="match status" value="1"/>
</dbReference>
<dbReference type="PROSITE" id="PS51352">
    <property type="entry name" value="THIOREDOXIN_2"/>
    <property type="match status" value="1"/>
</dbReference>
<dbReference type="SUPFAM" id="SSF52833">
    <property type="entry name" value="Thioredoxin-like"/>
    <property type="match status" value="1"/>
</dbReference>
<evidence type="ECO:0000256" key="1">
    <source>
        <dbReference type="ARBA" id="ARBA00004196"/>
    </source>
</evidence>
<dbReference type="EMBL" id="SZPX01000009">
    <property type="protein sequence ID" value="TKI68250.1"/>
    <property type="molecule type" value="Genomic_DNA"/>
</dbReference>
<dbReference type="AlphaFoldDB" id="A0A4U2Z441"/>
<sequence>MDLTKHKLIKYIKEILLFIIVMAIFANILSFHRSNSLNKEPIDLKEITLLDGSIYKVPNNEPILLHFWASWCPTCKAEAQNIETISKSFNVLTIALKSGSGEEIQEYLKSRDLTFKTINDSNGYITQRYSVSVFPTTIIYDKDGNELFSEVGYTTTIGLWIRMWLAGL</sequence>
<keyword evidence="3" id="KW-0676">Redox-active center</keyword>
<proteinExistence type="predicted"/>
<dbReference type="GO" id="GO:0017004">
    <property type="term" value="P:cytochrome complex assembly"/>
    <property type="evidence" value="ECO:0007669"/>
    <property type="project" value="UniProtKB-KW"/>
</dbReference>
<dbReference type="InterPro" id="IPR050553">
    <property type="entry name" value="Thioredoxin_ResA/DsbE_sf"/>
</dbReference>
<feature type="domain" description="Thioredoxin" evidence="5">
    <location>
        <begin position="36"/>
        <end position="168"/>
    </location>
</feature>
<keyword evidence="7" id="KW-1185">Reference proteome</keyword>
<evidence type="ECO:0000313" key="6">
    <source>
        <dbReference type="EMBL" id="TKI68250.1"/>
    </source>
</evidence>
<protein>
    <submittedName>
        <fullName evidence="6">Protein disulfide oxidoreductase</fullName>
    </submittedName>
</protein>
<organism evidence="6 7">
    <name type="scientific">Sulfurimonas crateris</name>
    <dbReference type="NCBI Taxonomy" id="2574727"/>
    <lineage>
        <taxon>Bacteria</taxon>
        <taxon>Pseudomonadati</taxon>
        <taxon>Campylobacterota</taxon>
        <taxon>Epsilonproteobacteria</taxon>
        <taxon>Campylobacterales</taxon>
        <taxon>Sulfurimonadaceae</taxon>
        <taxon>Sulfurimonas</taxon>
    </lineage>
</organism>
<comment type="caution">
    <text evidence="6">The sequence shown here is derived from an EMBL/GenBank/DDBJ whole genome shotgun (WGS) entry which is preliminary data.</text>
</comment>
<keyword evidence="4" id="KW-0812">Transmembrane</keyword>
<dbReference type="Gene3D" id="3.40.30.10">
    <property type="entry name" value="Glutaredoxin"/>
    <property type="match status" value="1"/>
</dbReference>
<evidence type="ECO:0000256" key="2">
    <source>
        <dbReference type="ARBA" id="ARBA00022748"/>
    </source>
</evidence>
<dbReference type="InterPro" id="IPR017937">
    <property type="entry name" value="Thioredoxin_CS"/>
</dbReference>
<dbReference type="OrthoDB" id="9813820at2"/>
<dbReference type="CDD" id="cd03011">
    <property type="entry name" value="TlpA_like_ScsD_MtbDsbE"/>
    <property type="match status" value="1"/>
</dbReference>
<dbReference type="Proteomes" id="UP000309561">
    <property type="component" value="Unassembled WGS sequence"/>
</dbReference>
<dbReference type="InterPro" id="IPR036249">
    <property type="entry name" value="Thioredoxin-like_sf"/>
</dbReference>
<dbReference type="InterPro" id="IPR013740">
    <property type="entry name" value="Redoxin"/>
</dbReference>
<dbReference type="RefSeq" id="WP_137015298.1">
    <property type="nucleotide sequence ID" value="NZ_SZPX01000009.1"/>
</dbReference>
<evidence type="ECO:0000256" key="3">
    <source>
        <dbReference type="ARBA" id="ARBA00023284"/>
    </source>
</evidence>
<reference evidence="6 7" key="1">
    <citation type="submission" date="2019-04" db="EMBL/GenBank/DDBJ databases">
        <title>Sulfurimonas crateris sp. nov. a facultative anaerobic sulfur-oxidizing chemolithautotrophic bacterium isolated from a terrestrial mud vulcano.</title>
        <authorList>
            <person name="Ratnikova N.M."/>
            <person name="Slobodkin A.I."/>
            <person name="Merkel A.Y."/>
            <person name="Novikov A."/>
            <person name="Bonch-Osmolovskaya E.A."/>
            <person name="Slobodkina G.B."/>
        </authorList>
    </citation>
    <scope>NUCLEOTIDE SEQUENCE [LARGE SCALE GENOMIC DNA]</scope>
    <source>
        <strain evidence="6 7">SN118</strain>
    </source>
</reference>
<keyword evidence="2" id="KW-0201">Cytochrome c-type biogenesis</keyword>
<gene>
    <name evidence="6" type="ORF">FCU45_11120</name>
</gene>
<keyword evidence="4" id="KW-1133">Transmembrane helix</keyword>
<dbReference type="GO" id="GO:0030313">
    <property type="term" value="C:cell envelope"/>
    <property type="evidence" value="ECO:0007669"/>
    <property type="project" value="UniProtKB-SubCell"/>
</dbReference>
<evidence type="ECO:0000313" key="7">
    <source>
        <dbReference type="Proteomes" id="UP000309561"/>
    </source>
</evidence>
<dbReference type="GO" id="GO:0016491">
    <property type="term" value="F:oxidoreductase activity"/>
    <property type="evidence" value="ECO:0007669"/>
    <property type="project" value="InterPro"/>
</dbReference>
<keyword evidence="4" id="KW-0472">Membrane</keyword>
<name>A0A4U2Z441_9BACT</name>
<dbReference type="PANTHER" id="PTHR42852:SF17">
    <property type="entry name" value="THIOREDOXIN-LIKE PROTEIN HI_1115"/>
    <property type="match status" value="1"/>
</dbReference>
<dbReference type="InterPro" id="IPR013766">
    <property type="entry name" value="Thioredoxin_domain"/>
</dbReference>
<dbReference type="PANTHER" id="PTHR42852">
    <property type="entry name" value="THIOL:DISULFIDE INTERCHANGE PROTEIN DSBE"/>
    <property type="match status" value="1"/>
</dbReference>
<evidence type="ECO:0000256" key="4">
    <source>
        <dbReference type="SAM" id="Phobius"/>
    </source>
</evidence>